<name>A0A496PG31_9MICC</name>
<dbReference type="Pfam" id="PF01636">
    <property type="entry name" value="APH"/>
    <property type="match status" value="1"/>
</dbReference>
<dbReference type="InterPro" id="IPR011009">
    <property type="entry name" value="Kinase-like_dom_sf"/>
</dbReference>
<dbReference type="AlphaFoldDB" id="A0A496PG31"/>
<sequence>MSQHSLQPDAALDWAFALLTRQVSGHGAPGTGWEREREWSRVRRLDLPDGGRVWLKELPPGLRAEVSIVARLGHLNDSSALTALATDAERGWLLLPDGGPTLQDQAGEGGGETPPTVWSAALSEYGRLQRAVEPLVPALLADGVPDLRTARLPDLARELVSRHAPELAGLLPRWREDAAVLDATGIPPSLHHDDLHPGNVFARGNVPFDWGDASVAHPWLSLAVAVQGPAAAGAQASYVRGWHLPDGVDAARAVGAARRLGCVARAATWARVEATVGLPERFADAVPEWLERGAD</sequence>
<organism evidence="2 3">
    <name type="scientific">Galactobacter caseinivorans</name>
    <dbReference type="NCBI Taxonomy" id="2676123"/>
    <lineage>
        <taxon>Bacteria</taxon>
        <taxon>Bacillati</taxon>
        <taxon>Actinomycetota</taxon>
        <taxon>Actinomycetes</taxon>
        <taxon>Micrococcales</taxon>
        <taxon>Micrococcaceae</taxon>
        <taxon>Galactobacter</taxon>
    </lineage>
</organism>
<dbReference type="InterPro" id="IPR002575">
    <property type="entry name" value="Aminoglycoside_PTrfase"/>
</dbReference>
<dbReference type="Gene3D" id="3.90.1200.10">
    <property type="match status" value="1"/>
</dbReference>
<feature type="domain" description="Aminoglycoside phosphotransferase" evidence="1">
    <location>
        <begin position="83"/>
        <end position="246"/>
    </location>
</feature>
<evidence type="ECO:0000259" key="1">
    <source>
        <dbReference type="Pfam" id="PF01636"/>
    </source>
</evidence>
<dbReference type="EMBL" id="QQXL01000010">
    <property type="protein sequence ID" value="RKW69395.1"/>
    <property type="molecule type" value="Genomic_DNA"/>
</dbReference>
<comment type="caution">
    <text evidence="2">The sequence shown here is derived from an EMBL/GenBank/DDBJ whole genome shotgun (WGS) entry which is preliminary data.</text>
</comment>
<reference evidence="2 3" key="1">
    <citation type="submission" date="2018-07" db="EMBL/GenBank/DDBJ databases">
        <title>Arthrobacter sp. nov., isolated from raw cow's milk with high bacterial count.</title>
        <authorList>
            <person name="Hahne J."/>
            <person name="Isele D."/>
            <person name="Lipski A."/>
        </authorList>
    </citation>
    <scope>NUCLEOTIDE SEQUENCE [LARGE SCALE GENOMIC DNA]</scope>
    <source>
        <strain evidence="2 3">JZ R-183</strain>
    </source>
</reference>
<protein>
    <recommendedName>
        <fullName evidence="1">Aminoglycoside phosphotransferase domain-containing protein</fullName>
    </recommendedName>
</protein>
<accession>A0A496PG31</accession>
<keyword evidence="3" id="KW-1185">Reference proteome</keyword>
<dbReference type="RefSeq" id="WP_121486103.1">
    <property type="nucleotide sequence ID" value="NZ_QQXL01000010.1"/>
</dbReference>
<proteinExistence type="predicted"/>
<evidence type="ECO:0000313" key="2">
    <source>
        <dbReference type="EMBL" id="RKW69395.1"/>
    </source>
</evidence>
<gene>
    <name evidence="2" type="ORF">DWQ67_13305</name>
</gene>
<dbReference type="SUPFAM" id="SSF56112">
    <property type="entry name" value="Protein kinase-like (PK-like)"/>
    <property type="match status" value="1"/>
</dbReference>
<evidence type="ECO:0000313" key="3">
    <source>
        <dbReference type="Proteomes" id="UP000273119"/>
    </source>
</evidence>
<dbReference type="Proteomes" id="UP000273119">
    <property type="component" value="Unassembled WGS sequence"/>
</dbReference>